<protein>
    <submittedName>
        <fullName evidence="1">Uncharacterized protein</fullName>
    </submittedName>
</protein>
<reference evidence="1 2" key="1">
    <citation type="journal article" date="2019" name="Nat. Ecol. Evol.">
        <title>Megaphylogeny resolves global patterns of mushroom evolution.</title>
        <authorList>
            <person name="Varga T."/>
            <person name="Krizsan K."/>
            <person name="Foldi C."/>
            <person name="Dima B."/>
            <person name="Sanchez-Garcia M."/>
            <person name="Sanchez-Ramirez S."/>
            <person name="Szollosi G.J."/>
            <person name="Szarkandi J.G."/>
            <person name="Papp V."/>
            <person name="Albert L."/>
            <person name="Andreopoulos W."/>
            <person name="Angelini C."/>
            <person name="Antonin V."/>
            <person name="Barry K.W."/>
            <person name="Bougher N.L."/>
            <person name="Buchanan P."/>
            <person name="Buyck B."/>
            <person name="Bense V."/>
            <person name="Catcheside P."/>
            <person name="Chovatia M."/>
            <person name="Cooper J."/>
            <person name="Damon W."/>
            <person name="Desjardin D."/>
            <person name="Finy P."/>
            <person name="Geml J."/>
            <person name="Haridas S."/>
            <person name="Hughes K."/>
            <person name="Justo A."/>
            <person name="Karasinski D."/>
            <person name="Kautmanova I."/>
            <person name="Kiss B."/>
            <person name="Kocsube S."/>
            <person name="Kotiranta H."/>
            <person name="LaButti K.M."/>
            <person name="Lechner B.E."/>
            <person name="Liimatainen K."/>
            <person name="Lipzen A."/>
            <person name="Lukacs Z."/>
            <person name="Mihaltcheva S."/>
            <person name="Morgado L.N."/>
            <person name="Niskanen T."/>
            <person name="Noordeloos M.E."/>
            <person name="Ohm R.A."/>
            <person name="Ortiz-Santana B."/>
            <person name="Ovrebo C."/>
            <person name="Racz N."/>
            <person name="Riley R."/>
            <person name="Savchenko A."/>
            <person name="Shiryaev A."/>
            <person name="Soop K."/>
            <person name="Spirin V."/>
            <person name="Szebenyi C."/>
            <person name="Tomsovsky M."/>
            <person name="Tulloss R.E."/>
            <person name="Uehling J."/>
            <person name="Grigoriev I.V."/>
            <person name="Vagvolgyi C."/>
            <person name="Papp T."/>
            <person name="Martin F.M."/>
            <person name="Miettinen O."/>
            <person name="Hibbett D.S."/>
            <person name="Nagy L.G."/>
        </authorList>
    </citation>
    <scope>NUCLEOTIDE SEQUENCE [LARGE SCALE GENOMIC DNA]</scope>
    <source>
        <strain evidence="1 2">NL-1719</strain>
    </source>
</reference>
<dbReference type="Proteomes" id="UP000308600">
    <property type="component" value="Unassembled WGS sequence"/>
</dbReference>
<organism evidence="1 2">
    <name type="scientific">Pluteus cervinus</name>
    <dbReference type="NCBI Taxonomy" id="181527"/>
    <lineage>
        <taxon>Eukaryota</taxon>
        <taxon>Fungi</taxon>
        <taxon>Dikarya</taxon>
        <taxon>Basidiomycota</taxon>
        <taxon>Agaricomycotina</taxon>
        <taxon>Agaricomycetes</taxon>
        <taxon>Agaricomycetidae</taxon>
        <taxon>Agaricales</taxon>
        <taxon>Pluteineae</taxon>
        <taxon>Pluteaceae</taxon>
        <taxon>Pluteus</taxon>
    </lineage>
</organism>
<sequence length="233" mass="25936">MARVVMSKKSGRGVADAVTRSRPSLSYVSHPPKTKPAIKPHEDPRIELERLNQDRCSYAILAGLLLVINSMVMRGHLIPAFQQKRLEQTAAMLTRLQERSPGVPNYIMPVAATPMWASWASLSFCLSLLLAMSCLFVFVKAPPRPRLDEPKPTIDKYIQDAHAILDMCFPWLVIAVFLFMLGMIACLAQPSNYAWNILLWAIHLQFGWLVVHSLLKAGGVAAVLRIVAPPARS</sequence>
<dbReference type="EMBL" id="ML208269">
    <property type="protein sequence ID" value="TFK74261.1"/>
    <property type="molecule type" value="Genomic_DNA"/>
</dbReference>
<evidence type="ECO:0000313" key="2">
    <source>
        <dbReference type="Proteomes" id="UP000308600"/>
    </source>
</evidence>
<keyword evidence="2" id="KW-1185">Reference proteome</keyword>
<name>A0ACD3B8L3_9AGAR</name>
<accession>A0ACD3B8L3</accession>
<proteinExistence type="predicted"/>
<evidence type="ECO:0000313" key="1">
    <source>
        <dbReference type="EMBL" id="TFK74261.1"/>
    </source>
</evidence>
<gene>
    <name evidence="1" type="ORF">BDN72DRAFT_955884</name>
</gene>